<dbReference type="EMBL" id="JBBCAQ010000010">
    <property type="protein sequence ID" value="KAK7602257.1"/>
    <property type="molecule type" value="Genomic_DNA"/>
</dbReference>
<dbReference type="Proteomes" id="UP001367676">
    <property type="component" value="Unassembled WGS sequence"/>
</dbReference>
<dbReference type="AlphaFoldDB" id="A0AAN9TP00"/>
<protein>
    <submittedName>
        <fullName evidence="1">Uncharacterized protein</fullName>
    </submittedName>
</protein>
<keyword evidence="2" id="KW-1185">Reference proteome</keyword>
<accession>A0AAN9TP00</accession>
<comment type="caution">
    <text evidence="1">The sequence shown here is derived from an EMBL/GenBank/DDBJ whole genome shotgun (WGS) entry which is preliminary data.</text>
</comment>
<gene>
    <name evidence="1" type="ORF">V9T40_009698</name>
</gene>
<evidence type="ECO:0000313" key="1">
    <source>
        <dbReference type="EMBL" id="KAK7602257.1"/>
    </source>
</evidence>
<name>A0AAN9TP00_9HEMI</name>
<organism evidence="1 2">
    <name type="scientific">Parthenolecanium corni</name>
    <dbReference type="NCBI Taxonomy" id="536013"/>
    <lineage>
        <taxon>Eukaryota</taxon>
        <taxon>Metazoa</taxon>
        <taxon>Ecdysozoa</taxon>
        <taxon>Arthropoda</taxon>
        <taxon>Hexapoda</taxon>
        <taxon>Insecta</taxon>
        <taxon>Pterygota</taxon>
        <taxon>Neoptera</taxon>
        <taxon>Paraneoptera</taxon>
        <taxon>Hemiptera</taxon>
        <taxon>Sternorrhyncha</taxon>
        <taxon>Coccoidea</taxon>
        <taxon>Coccidae</taxon>
        <taxon>Parthenolecanium</taxon>
    </lineage>
</organism>
<proteinExistence type="predicted"/>
<evidence type="ECO:0000313" key="2">
    <source>
        <dbReference type="Proteomes" id="UP001367676"/>
    </source>
</evidence>
<reference evidence="1 2" key="1">
    <citation type="submission" date="2024-03" db="EMBL/GenBank/DDBJ databases">
        <title>Adaptation during the transition from Ophiocordyceps entomopathogen to insect associate is accompanied by gene loss and intensified selection.</title>
        <authorList>
            <person name="Ward C.M."/>
            <person name="Onetto C.A."/>
            <person name="Borneman A.R."/>
        </authorList>
    </citation>
    <scope>NUCLEOTIDE SEQUENCE [LARGE SCALE GENOMIC DNA]</scope>
    <source>
        <strain evidence="1">AWRI1</strain>
        <tissue evidence="1">Single Adult Female</tissue>
    </source>
</reference>
<sequence>MIFARFGSRSFGCPTTLSSSSSYPNDGGSSSLWSVWQRVHNPERRNSVERAVRSEVGFVVVVSANSSVFPCSEDARVRVCVFIVYVCVSLCAYRALARLLSACVQEESVSSRAPSSKLQSAFGSS</sequence>